<organism evidence="1 2">
    <name type="scientific">Pseudomonas fluorescens</name>
    <dbReference type="NCBI Taxonomy" id="294"/>
    <lineage>
        <taxon>Bacteria</taxon>
        <taxon>Pseudomonadati</taxon>
        <taxon>Pseudomonadota</taxon>
        <taxon>Gammaproteobacteria</taxon>
        <taxon>Pseudomonadales</taxon>
        <taxon>Pseudomonadaceae</taxon>
        <taxon>Pseudomonas</taxon>
    </lineage>
</organism>
<dbReference type="InterPro" id="IPR011335">
    <property type="entry name" value="Restrct_endonuc-II-like"/>
</dbReference>
<reference evidence="2" key="1">
    <citation type="submission" date="2016-03" db="EMBL/GenBank/DDBJ databases">
        <authorList>
            <person name="Ray J."/>
            <person name="Price M."/>
            <person name="Deutschbauer A."/>
        </authorList>
    </citation>
    <scope>NUCLEOTIDE SEQUENCE [LARGE SCALE GENOMIC DNA]</scope>
    <source>
        <strain evidence="2">FW300-N1B4</strain>
    </source>
</reference>
<gene>
    <name evidence="1" type="ORF">A1D17_02810</name>
</gene>
<dbReference type="EMBL" id="LUKJ01000002">
    <property type="protein sequence ID" value="KZN20488.1"/>
    <property type="molecule type" value="Genomic_DNA"/>
</dbReference>
<dbReference type="RefSeq" id="WP_063340534.1">
    <property type="nucleotide sequence ID" value="NZ_LUKJ01000002.1"/>
</dbReference>
<comment type="caution">
    <text evidence="1">The sequence shown here is derived from an EMBL/GenBank/DDBJ whole genome shotgun (WGS) entry which is preliminary data.</text>
</comment>
<name>A0A161XFC8_PSEFL</name>
<proteinExistence type="predicted"/>
<sequence length="164" mass="18199">MAVSDEHKRLTALGASWFRKNGFGVIATELTCFGSREQPDVIAFRSSCSAMIEVKVSRADFLADKKKPERTAGGLGLYRFYLCPEGMITPEELPPKWGLLYAKGRAVVAVVKGQGNLWPALRVSPASEAVMGDWRDFQNEPNEDAERRALYSIARRLSNSSQTE</sequence>
<protein>
    <submittedName>
        <fullName evidence="1">Uncharacterized protein</fullName>
    </submittedName>
</protein>
<evidence type="ECO:0000313" key="2">
    <source>
        <dbReference type="Proteomes" id="UP000076489"/>
    </source>
</evidence>
<dbReference type="OrthoDB" id="198812at2"/>
<accession>A0A161XFC8</accession>
<evidence type="ECO:0000313" key="1">
    <source>
        <dbReference type="EMBL" id="KZN20488.1"/>
    </source>
</evidence>
<dbReference type="Proteomes" id="UP000076489">
    <property type="component" value="Unassembled WGS sequence"/>
</dbReference>
<reference evidence="1 2" key="2">
    <citation type="journal article" date="2018" name="Nature">
        <title>Mutant phenotypes for thousands of bacterial genes of unknown function.</title>
        <authorList>
            <person name="Price M.N."/>
            <person name="Wetmore K.M."/>
            <person name="Waters R.J."/>
            <person name="Callaghan M."/>
            <person name="Ray J."/>
            <person name="Liu H."/>
            <person name="Kuehl J.V."/>
            <person name="Melnyk R.A."/>
            <person name="Lamson J.S."/>
            <person name="Suh Y."/>
            <person name="Carlson H.K."/>
            <person name="Esquivel Z."/>
            <person name="Sadeeshkumar H."/>
            <person name="Chakraborty R."/>
            <person name="Zane G.M."/>
            <person name="Rubin B.E."/>
            <person name="Wall J.D."/>
            <person name="Visel A."/>
            <person name="Bristow J."/>
            <person name="Blow M.J."/>
            <person name="Arkin A.P."/>
            <person name="Deutschbauer A.M."/>
        </authorList>
    </citation>
    <scope>NUCLEOTIDE SEQUENCE [LARGE SCALE GENOMIC DNA]</scope>
    <source>
        <strain evidence="1 2">FW300-N1B4</strain>
    </source>
</reference>
<dbReference type="SUPFAM" id="SSF52980">
    <property type="entry name" value="Restriction endonuclease-like"/>
    <property type="match status" value="1"/>
</dbReference>
<dbReference type="AlphaFoldDB" id="A0A161XFC8"/>